<dbReference type="GeneID" id="30208480"/>
<proteinExistence type="predicted"/>
<dbReference type="AlphaFoldDB" id="A0A1B9G5X0"/>
<keyword evidence="1" id="KW-0812">Transmembrane</keyword>
<reference evidence="3" key="4">
    <citation type="submission" date="2024-02" db="EMBL/GenBank/DDBJ databases">
        <title>Comparative genomics of Cryptococcus and Kwoniella reveals pathogenesis evolution and contrasting modes of karyotype evolution via chromosome fusion or intercentromeric recombination.</title>
        <authorList>
            <person name="Coelho M.A."/>
            <person name="David-Palma M."/>
            <person name="Shea T."/>
            <person name="Bowers K."/>
            <person name="McGinley-Smith S."/>
            <person name="Mohammad A.W."/>
            <person name="Gnirke A."/>
            <person name="Yurkov A.M."/>
            <person name="Nowrousian M."/>
            <person name="Sun S."/>
            <person name="Cuomo C.A."/>
            <person name="Heitman J."/>
        </authorList>
    </citation>
    <scope>NUCLEOTIDE SEQUENCE</scope>
    <source>
        <strain evidence="3">CBS 10118</strain>
    </source>
</reference>
<dbReference type="OrthoDB" id="2562419at2759"/>
<evidence type="ECO:0000313" key="3">
    <source>
        <dbReference type="EMBL" id="WVW78746.1"/>
    </source>
</evidence>
<keyword evidence="1" id="KW-0472">Membrane</keyword>
<keyword evidence="4" id="KW-1185">Reference proteome</keyword>
<evidence type="ECO:0000313" key="4">
    <source>
        <dbReference type="Proteomes" id="UP000092730"/>
    </source>
</evidence>
<reference evidence="2" key="1">
    <citation type="submission" date="2013-07" db="EMBL/GenBank/DDBJ databases">
        <title>The Genome Sequence of Cryptococcus bestiolae CBS10118.</title>
        <authorList>
            <consortium name="The Broad Institute Genome Sequencing Platform"/>
            <person name="Cuomo C."/>
            <person name="Litvintseva A."/>
            <person name="Chen Y."/>
            <person name="Heitman J."/>
            <person name="Sun S."/>
            <person name="Springer D."/>
            <person name="Dromer F."/>
            <person name="Young S.K."/>
            <person name="Zeng Q."/>
            <person name="Gargeya S."/>
            <person name="Fitzgerald M."/>
            <person name="Abouelleil A."/>
            <person name="Alvarado L."/>
            <person name="Berlin A.M."/>
            <person name="Chapman S.B."/>
            <person name="Dewar J."/>
            <person name="Goldberg J."/>
            <person name="Griggs A."/>
            <person name="Gujja S."/>
            <person name="Hansen M."/>
            <person name="Howarth C."/>
            <person name="Imamovic A."/>
            <person name="Larimer J."/>
            <person name="McCowan C."/>
            <person name="Murphy C."/>
            <person name="Pearson M."/>
            <person name="Priest M."/>
            <person name="Roberts A."/>
            <person name="Saif S."/>
            <person name="Shea T."/>
            <person name="Sykes S."/>
            <person name="Wortman J."/>
            <person name="Nusbaum C."/>
            <person name="Birren B."/>
        </authorList>
    </citation>
    <scope>NUCLEOTIDE SEQUENCE [LARGE SCALE GENOMIC DNA]</scope>
    <source>
        <strain evidence="2">CBS 10118</strain>
    </source>
</reference>
<gene>
    <name evidence="2" type="ORF">I302_04081</name>
    <name evidence="3" type="ORF">I302_100706</name>
</gene>
<evidence type="ECO:0000256" key="1">
    <source>
        <dbReference type="SAM" id="Phobius"/>
    </source>
</evidence>
<sequence length="100" mass="11575">MDELFFFFILFCGLFLLASIIYCFLSTCLGIQIRQSDIKEAFSLPTPAKIRARDEERRRRMEQMGGYEMDDIGYERVGGMSSGAEEFEMMRRGGPSRGFF</sequence>
<name>A0A1B9G5X0_9TREE</name>
<reference evidence="2" key="3">
    <citation type="submission" date="2014-01" db="EMBL/GenBank/DDBJ databases">
        <title>Evolution of pathogenesis and genome organization in the Tremellales.</title>
        <authorList>
            <person name="Cuomo C."/>
            <person name="Litvintseva A."/>
            <person name="Heitman J."/>
            <person name="Chen Y."/>
            <person name="Sun S."/>
            <person name="Springer D."/>
            <person name="Dromer F."/>
            <person name="Young S."/>
            <person name="Zeng Q."/>
            <person name="Chapman S."/>
            <person name="Gujja S."/>
            <person name="Saif S."/>
            <person name="Birren B."/>
        </authorList>
    </citation>
    <scope>NUCLEOTIDE SEQUENCE</scope>
    <source>
        <strain evidence="2">CBS 10118</strain>
    </source>
</reference>
<keyword evidence="1" id="KW-1133">Transmembrane helix</keyword>
<dbReference type="KEGG" id="kbi:30208480"/>
<dbReference type="VEuPathDB" id="FungiDB:I302_04081"/>
<evidence type="ECO:0000313" key="2">
    <source>
        <dbReference type="EMBL" id="OCF26398.1"/>
    </source>
</evidence>
<reference evidence="3" key="2">
    <citation type="submission" date="2013-07" db="EMBL/GenBank/DDBJ databases">
        <authorList>
            <consortium name="The Broad Institute Genome Sequencing Platform"/>
            <person name="Cuomo C."/>
            <person name="Litvintseva A."/>
            <person name="Chen Y."/>
            <person name="Heitman J."/>
            <person name="Sun S."/>
            <person name="Springer D."/>
            <person name="Dromer F."/>
            <person name="Young S.K."/>
            <person name="Zeng Q."/>
            <person name="Gargeya S."/>
            <person name="Fitzgerald M."/>
            <person name="Abouelleil A."/>
            <person name="Alvarado L."/>
            <person name="Berlin A.M."/>
            <person name="Chapman S.B."/>
            <person name="Dewar J."/>
            <person name="Goldberg J."/>
            <person name="Griggs A."/>
            <person name="Gujja S."/>
            <person name="Hansen M."/>
            <person name="Howarth C."/>
            <person name="Imamovic A."/>
            <person name="Larimer J."/>
            <person name="McCowan C."/>
            <person name="Murphy C."/>
            <person name="Pearson M."/>
            <person name="Priest M."/>
            <person name="Roberts A."/>
            <person name="Saif S."/>
            <person name="Shea T."/>
            <person name="Sykes S."/>
            <person name="Wortman J."/>
            <person name="Nusbaum C."/>
            <person name="Birren B."/>
        </authorList>
    </citation>
    <scope>NUCLEOTIDE SEQUENCE</scope>
    <source>
        <strain evidence="3">CBS 10118</strain>
    </source>
</reference>
<accession>A0A1B9G5X0</accession>
<dbReference type="RefSeq" id="XP_019047468.1">
    <property type="nucleotide sequence ID" value="XM_019190720.1"/>
</dbReference>
<protein>
    <submittedName>
        <fullName evidence="2">Uncharacterized protein</fullName>
    </submittedName>
</protein>
<feature type="transmembrane region" description="Helical" evidence="1">
    <location>
        <begin position="6"/>
        <end position="25"/>
    </location>
</feature>
<dbReference type="EMBL" id="KI894020">
    <property type="protein sequence ID" value="OCF26398.1"/>
    <property type="molecule type" value="Genomic_DNA"/>
</dbReference>
<dbReference type="EMBL" id="CP144541">
    <property type="protein sequence ID" value="WVW78746.1"/>
    <property type="molecule type" value="Genomic_DNA"/>
</dbReference>
<dbReference type="Proteomes" id="UP000092730">
    <property type="component" value="Chromosome 1"/>
</dbReference>
<organism evidence="2">
    <name type="scientific">Kwoniella bestiolae CBS 10118</name>
    <dbReference type="NCBI Taxonomy" id="1296100"/>
    <lineage>
        <taxon>Eukaryota</taxon>
        <taxon>Fungi</taxon>
        <taxon>Dikarya</taxon>
        <taxon>Basidiomycota</taxon>
        <taxon>Agaricomycotina</taxon>
        <taxon>Tremellomycetes</taxon>
        <taxon>Tremellales</taxon>
        <taxon>Cryptococcaceae</taxon>
        <taxon>Kwoniella</taxon>
    </lineage>
</organism>